<evidence type="ECO:0000256" key="1">
    <source>
        <dbReference type="ARBA" id="ARBA00000085"/>
    </source>
</evidence>
<dbReference type="AlphaFoldDB" id="A0A1B1UF40"/>
<evidence type="ECO:0000256" key="5">
    <source>
        <dbReference type="ARBA" id="ARBA00022679"/>
    </source>
</evidence>
<evidence type="ECO:0000256" key="6">
    <source>
        <dbReference type="ARBA" id="ARBA00022777"/>
    </source>
</evidence>
<keyword evidence="4" id="KW-0597">Phosphoprotein</keyword>
<dbReference type="PANTHER" id="PTHR24421:SF58">
    <property type="entry name" value="SIGNAL TRANSDUCTION HISTIDINE-PROTEIN KINASE_PHOSPHATASE UHPB"/>
    <property type="match status" value="1"/>
</dbReference>
<dbReference type="GO" id="GO:0046983">
    <property type="term" value="F:protein dimerization activity"/>
    <property type="evidence" value="ECO:0007669"/>
    <property type="project" value="InterPro"/>
</dbReference>
<comment type="subcellular location">
    <subcellularLocation>
        <location evidence="2">Membrane</location>
    </subcellularLocation>
</comment>
<keyword evidence="5" id="KW-0808">Transferase</keyword>
<gene>
    <name evidence="10" type="ORF">LMTR13_15595</name>
</gene>
<dbReference type="PROSITE" id="PS50885">
    <property type="entry name" value="HAMP"/>
    <property type="match status" value="1"/>
</dbReference>
<dbReference type="RefSeq" id="WP_065728641.1">
    <property type="nucleotide sequence ID" value="NZ_CP016428.1"/>
</dbReference>
<dbReference type="EC" id="2.7.13.3" evidence="3"/>
<feature type="domain" description="HAMP" evidence="9">
    <location>
        <begin position="184"/>
        <end position="236"/>
    </location>
</feature>
<dbReference type="InterPro" id="IPR036890">
    <property type="entry name" value="HATPase_C_sf"/>
</dbReference>
<dbReference type="Gene3D" id="3.30.565.10">
    <property type="entry name" value="Histidine kinase-like ATPase, C-terminal domain"/>
    <property type="match status" value="1"/>
</dbReference>
<keyword evidence="7" id="KW-0902">Two-component regulatory system</keyword>
<dbReference type="Gene3D" id="1.20.5.1930">
    <property type="match status" value="1"/>
</dbReference>
<sequence>MRLVLQLVARLFVVVILCLGAATVWATIDAHRSVDRATAASAERVSVALEALYWRELLLRSNRMREQLLPTPEWRTIETMALISPGICVRFEPAGAFEKPLCGQNKGIGQSPPRWFAATVQTLLGDHPAIVRPISTRTANAGSVSAAADPNAAIALAWQHILDNIHVALLMAVAIALLASLAIAHTLAPAQQIVAALQRMARGQYSTSLPRFRSMDLAMIGQAVGDLGDRLAQSMDERAALTRRLLEIRSDERRALARELHDEFGQNLTAILAFANTIETTSAREKDKSEVAQDARMISQATHRIMACLRDTLNRLRHPPAEELGLEACLVDLVDSWRSRNATQPMIQLDLKGDLADVRGAVAATAYRVAQECLTNSLRHSSARVIVLRIERRTGAENALLVHVEDDGGGDAAKVACSPGFGLTGIRERVAALGGSLSIADANRGVSVAATIPLAA</sequence>
<dbReference type="Proteomes" id="UP000092839">
    <property type="component" value="Chromosome"/>
</dbReference>
<reference evidence="10 11" key="1">
    <citation type="submission" date="2016-07" db="EMBL/GenBank/DDBJ databases">
        <title>Complete genome sequence of Bradyrhizobium icense LMTR 13T, a potential inoculant strain isolated from lima bean (Phaseolus lunatus) in Peru.</title>
        <authorList>
            <person name="Ormeno-Orrillo E."/>
            <person name="Duran D."/>
            <person name="Rogel M.A."/>
            <person name="Rey L."/>
            <person name="Imperial J."/>
            <person name="Ruiz-Argueso T."/>
            <person name="Martinez-Romero E."/>
        </authorList>
    </citation>
    <scope>NUCLEOTIDE SEQUENCE [LARGE SCALE GENOMIC DNA]</scope>
    <source>
        <strain evidence="10 11">LMTR 13</strain>
    </source>
</reference>
<accession>A0A1B1UF40</accession>
<protein>
    <recommendedName>
        <fullName evidence="3">histidine kinase</fullName>
        <ecNumber evidence="3">2.7.13.3</ecNumber>
    </recommendedName>
</protein>
<dbReference type="Pfam" id="PF07730">
    <property type="entry name" value="HisKA_3"/>
    <property type="match status" value="1"/>
</dbReference>
<dbReference type="InterPro" id="IPR005467">
    <property type="entry name" value="His_kinase_dom"/>
</dbReference>
<proteinExistence type="predicted"/>
<dbReference type="OrthoDB" id="9778496at2"/>
<dbReference type="InterPro" id="IPR050482">
    <property type="entry name" value="Sensor_HK_TwoCompSys"/>
</dbReference>
<dbReference type="EMBL" id="CP016428">
    <property type="protein sequence ID" value="ANW01380.1"/>
    <property type="molecule type" value="Genomic_DNA"/>
</dbReference>
<evidence type="ECO:0000313" key="10">
    <source>
        <dbReference type="EMBL" id="ANW01380.1"/>
    </source>
</evidence>
<evidence type="ECO:0000313" key="11">
    <source>
        <dbReference type="Proteomes" id="UP000092839"/>
    </source>
</evidence>
<evidence type="ECO:0000256" key="4">
    <source>
        <dbReference type="ARBA" id="ARBA00022553"/>
    </source>
</evidence>
<dbReference type="CDD" id="cd16917">
    <property type="entry name" value="HATPase_UhpB-NarQ-NarX-like"/>
    <property type="match status" value="1"/>
</dbReference>
<evidence type="ECO:0000259" key="8">
    <source>
        <dbReference type="PROSITE" id="PS50109"/>
    </source>
</evidence>
<name>A0A1B1UF40_9BRAD</name>
<organism evidence="10 11">
    <name type="scientific">Bradyrhizobium icense</name>
    <dbReference type="NCBI Taxonomy" id="1274631"/>
    <lineage>
        <taxon>Bacteria</taxon>
        <taxon>Pseudomonadati</taxon>
        <taxon>Pseudomonadota</taxon>
        <taxon>Alphaproteobacteria</taxon>
        <taxon>Hyphomicrobiales</taxon>
        <taxon>Nitrobacteraceae</taxon>
        <taxon>Bradyrhizobium</taxon>
    </lineage>
</organism>
<dbReference type="KEGG" id="bic:LMTR13_15595"/>
<dbReference type="InterPro" id="IPR003594">
    <property type="entry name" value="HATPase_dom"/>
</dbReference>
<evidence type="ECO:0000256" key="3">
    <source>
        <dbReference type="ARBA" id="ARBA00012438"/>
    </source>
</evidence>
<feature type="domain" description="Histidine kinase" evidence="8">
    <location>
        <begin position="259"/>
        <end position="456"/>
    </location>
</feature>
<dbReference type="SUPFAM" id="SSF55874">
    <property type="entry name" value="ATPase domain of HSP90 chaperone/DNA topoisomerase II/histidine kinase"/>
    <property type="match status" value="1"/>
</dbReference>
<evidence type="ECO:0000259" key="9">
    <source>
        <dbReference type="PROSITE" id="PS50885"/>
    </source>
</evidence>
<dbReference type="PROSITE" id="PS50109">
    <property type="entry name" value="HIS_KIN"/>
    <property type="match status" value="1"/>
</dbReference>
<dbReference type="GO" id="GO:0016020">
    <property type="term" value="C:membrane"/>
    <property type="evidence" value="ECO:0007669"/>
    <property type="project" value="UniProtKB-SubCell"/>
</dbReference>
<keyword evidence="6 10" id="KW-0418">Kinase</keyword>
<dbReference type="Pfam" id="PF02518">
    <property type="entry name" value="HATPase_c"/>
    <property type="match status" value="1"/>
</dbReference>
<dbReference type="InterPro" id="IPR011712">
    <property type="entry name" value="Sig_transdc_His_kin_sub3_dim/P"/>
</dbReference>
<evidence type="ECO:0000256" key="2">
    <source>
        <dbReference type="ARBA" id="ARBA00004370"/>
    </source>
</evidence>
<dbReference type="InterPro" id="IPR003660">
    <property type="entry name" value="HAMP_dom"/>
</dbReference>
<dbReference type="PANTHER" id="PTHR24421">
    <property type="entry name" value="NITRATE/NITRITE SENSOR PROTEIN NARX-RELATED"/>
    <property type="match status" value="1"/>
</dbReference>
<comment type="catalytic activity">
    <reaction evidence="1">
        <text>ATP + protein L-histidine = ADP + protein N-phospho-L-histidine.</text>
        <dbReference type="EC" id="2.7.13.3"/>
    </reaction>
</comment>
<dbReference type="STRING" id="1274631.LMTR13_15595"/>
<keyword evidence="11" id="KW-1185">Reference proteome</keyword>
<evidence type="ECO:0000256" key="7">
    <source>
        <dbReference type="ARBA" id="ARBA00023012"/>
    </source>
</evidence>
<dbReference type="GO" id="GO:0000155">
    <property type="term" value="F:phosphorelay sensor kinase activity"/>
    <property type="evidence" value="ECO:0007669"/>
    <property type="project" value="InterPro"/>
</dbReference>